<feature type="coiled-coil region" evidence="7">
    <location>
        <begin position="158"/>
        <end position="436"/>
    </location>
</feature>
<dbReference type="VEuPathDB" id="CryptoDB:Vbra_11391"/>
<dbReference type="PANTHER" id="PTHR15614">
    <property type="entry name" value="INTRAFLAGELLAR TRANSPORT PROTEIN 81 HOMOLOG"/>
    <property type="match status" value="1"/>
</dbReference>
<protein>
    <recommendedName>
        <fullName evidence="8">IFT81 calponin homology domain-containing protein</fullName>
    </recommendedName>
</protein>
<dbReference type="Pfam" id="PF18383">
    <property type="entry name" value="IFT81_CH"/>
    <property type="match status" value="1"/>
</dbReference>
<evidence type="ECO:0000256" key="3">
    <source>
        <dbReference type="ARBA" id="ARBA00023054"/>
    </source>
</evidence>
<dbReference type="Gene3D" id="1.10.287.2610">
    <property type="match status" value="1"/>
</dbReference>
<comment type="similarity">
    <text evidence="6">Belongs to the IFT81 family.</text>
</comment>
<organism evidence="9 10">
    <name type="scientific">Vitrella brassicaformis (strain CCMP3155)</name>
    <dbReference type="NCBI Taxonomy" id="1169540"/>
    <lineage>
        <taxon>Eukaryota</taxon>
        <taxon>Sar</taxon>
        <taxon>Alveolata</taxon>
        <taxon>Colpodellida</taxon>
        <taxon>Vitrellaceae</taxon>
        <taxon>Vitrella</taxon>
    </lineage>
</organism>
<gene>
    <name evidence="9" type="ORF">Vbra_11391</name>
</gene>
<accession>A0A0G4EEC6</accession>
<dbReference type="PANTHER" id="PTHR15614:SF2">
    <property type="entry name" value="INTRAFLAGELLAR TRANSPORT PROTEIN 81 HOMOLOG"/>
    <property type="match status" value="1"/>
</dbReference>
<keyword evidence="10" id="KW-1185">Reference proteome</keyword>
<feature type="domain" description="IFT81 calponin homology" evidence="8">
    <location>
        <begin position="5"/>
        <end position="123"/>
    </location>
</feature>
<dbReference type="OrthoDB" id="276029at2759"/>
<dbReference type="GO" id="GO:0042073">
    <property type="term" value="P:intraciliary transport"/>
    <property type="evidence" value="ECO:0007669"/>
    <property type="project" value="InterPro"/>
</dbReference>
<keyword evidence="3 7" id="KW-0175">Coiled coil</keyword>
<evidence type="ECO:0000256" key="7">
    <source>
        <dbReference type="SAM" id="Coils"/>
    </source>
</evidence>
<dbReference type="Gene3D" id="1.10.418.70">
    <property type="entry name" value="Intraflagellar transport protein 81, N-terminal domain"/>
    <property type="match status" value="1"/>
</dbReference>
<reference evidence="9 10" key="1">
    <citation type="submission" date="2014-11" db="EMBL/GenBank/DDBJ databases">
        <authorList>
            <person name="Zhu J."/>
            <person name="Qi W."/>
            <person name="Song R."/>
        </authorList>
    </citation>
    <scope>NUCLEOTIDE SEQUENCE [LARGE SCALE GENOMIC DNA]</scope>
</reference>
<dbReference type="InterPro" id="IPR029600">
    <property type="entry name" value="IFT81"/>
</dbReference>
<dbReference type="GO" id="GO:0015631">
    <property type="term" value="F:tubulin binding"/>
    <property type="evidence" value="ECO:0007669"/>
    <property type="project" value="InterPro"/>
</dbReference>
<evidence type="ECO:0000256" key="6">
    <source>
        <dbReference type="ARBA" id="ARBA00043983"/>
    </source>
</evidence>
<dbReference type="OMA" id="WILTHME"/>
<keyword evidence="4" id="KW-0969">Cilium</keyword>
<proteinExistence type="inferred from homology"/>
<dbReference type="GO" id="GO:0036064">
    <property type="term" value="C:ciliary basal body"/>
    <property type="evidence" value="ECO:0007669"/>
    <property type="project" value="TreeGrafter"/>
</dbReference>
<dbReference type="EMBL" id="CDMY01000185">
    <property type="protein sequence ID" value="CEL93736.1"/>
    <property type="molecule type" value="Genomic_DNA"/>
</dbReference>
<evidence type="ECO:0000313" key="10">
    <source>
        <dbReference type="Proteomes" id="UP000041254"/>
    </source>
</evidence>
<evidence type="ECO:0000256" key="2">
    <source>
        <dbReference type="ARBA" id="ARBA00022794"/>
    </source>
</evidence>
<keyword evidence="5" id="KW-0966">Cell projection</keyword>
<feature type="coiled-coil region" evidence="7">
    <location>
        <begin position="481"/>
        <end position="627"/>
    </location>
</feature>
<dbReference type="GO" id="GO:0060271">
    <property type="term" value="P:cilium assembly"/>
    <property type="evidence" value="ECO:0007669"/>
    <property type="project" value="InterPro"/>
</dbReference>
<dbReference type="InterPro" id="IPR041146">
    <property type="entry name" value="IFT81_CH"/>
</dbReference>
<keyword evidence="2" id="KW-0970">Cilium biogenesis/degradation</keyword>
<evidence type="ECO:0000256" key="4">
    <source>
        <dbReference type="ARBA" id="ARBA00023069"/>
    </source>
</evidence>
<dbReference type="GO" id="GO:0030992">
    <property type="term" value="C:intraciliary transport particle B"/>
    <property type="evidence" value="ECO:0007669"/>
    <property type="project" value="InterPro"/>
</dbReference>
<dbReference type="Proteomes" id="UP000041254">
    <property type="component" value="Unassembled WGS sequence"/>
</dbReference>
<dbReference type="AlphaFoldDB" id="A0A0G4EEC6"/>
<evidence type="ECO:0000256" key="1">
    <source>
        <dbReference type="ARBA" id="ARBA00004138"/>
    </source>
</evidence>
<sequence>MATLLKEIVDHLNAEPFHMNLTLVTFDEKQPIELLETLNAILVHLDGKKHEVDVREENQDNMYVRMAGFLHVIGCKANYDEEFQKSFVAGDKRTLYPIIHWLLSDLERLRKRAYLAHYLVPIDVPPEFLGDEAMMEMYQQYKGLQAQFKSNHQALEQAKETSTNPSELRKELQQLEAEKEQLQQKIASLQSKTQNKEGFDALLEVTSSLRKEQEEEARIAEKIREQRVQLEQAEQQYMLSTQRLAELKSSIKDSDAGAETMLKVLRDEVNRNRENLERYRREVDEKKDRLHTLEATLSEPPVSQVMIRDLESQVAGLRDEIQTLEDRLEEDANQTDDKLTVFKQQANLVGKKKEIALKELKDAEHERSELSQRLSDREREYEERRGHKFLRKDEFKQYAAELREKTAKYKEMKADLNEIRQEVATLTRTEQILQQRDERLAKTVAELEAKRGVAGYQTTERSLEEISAHKAQVDKSKEVQLDELSRIVTEITNQLKDKKNQLAPQIKNLREVRAQFQELEAKYNEKKGAYNSVQLAVDSDLSRLRHEVETLQAECDDAESRYHQHNVDIQTAEALLERANKEAKYQRGEGRYSKEFATLSALLTNKLNELDLHSRDLRKQQKEVKENQEPRMKQREMFSVLQRLLDVKLKTAGQEAGGMRTTGESFRAGGGAVMDMAGQAQGVNRLIITE</sequence>
<dbReference type="STRING" id="1169540.A0A0G4EEC6"/>
<evidence type="ECO:0000256" key="5">
    <source>
        <dbReference type="ARBA" id="ARBA00023273"/>
    </source>
</evidence>
<evidence type="ECO:0000259" key="8">
    <source>
        <dbReference type="Pfam" id="PF18383"/>
    </source>
</evidence>
<dbReference type="InterPro" id="IPR043016">
    <property type="entry name" value="IFT81_N_sf"/>
</dbReference>
<dbReference type="PhylomeDB" id="A0A0G4EEC6"/>
<dbReference type="InParanoid" id="A0A0G4EEC6"/>
<comment type="subcellular location">
    <subcellularLocation>
        <location evidence="1">Cell projection</location>
        <location evidence="1">Cilium</location>
    </subcellularLocation>
</comment>
<evidence type="ECO:0000313" key="9">
    <source>
        <dbReference type="EMBL" id="CEL93736.1"/>
    </source>
</evidence>
<name>A0A0G4EEC6_VITBC</name>